<dbReference type="NCBIfam" id="TIGR01484">
    <property type="entry name" value="HAD-SF-IIB"/>
    <property type="match status" value="1"/>
</dbReference>
<keyword evidence="1" id="KW-0689">Ribosomal protein</keyword>
<dbReference type="SUPFAM" id="SSF56784">
    <property type="entry name" value="HAD-like"/>
    <property type="match status" value="1"/>
</dbReference>
<dbReference type="GO" id="GO:0005840">
    <property type="term" value="C:ribosome"/>
    <property type="evidence" value="ECO:0007669"/>
    <property type="project" value="UniProtKB-KW"/>
</dbReference>
<sequence>MNVVFCDIDGTFQDIGGDIPVVNFDAIEALQQQGDHFVFISGRGYDQLHEILDMLKGDCDVIFSNGAGYRLMGEDPVYRAWLSFEKCREAAAFLDQREIFYFIHTDEGIIMKPYDLYTKHFSDLREKMASMGEIGDKIMNLKEKFFAEECLHVADPIAYLQDHPELKALKIEIMEASDEELDYLRTALNDEDTYVFSSYFQCLEIVNPISSKGHAVNHFMAKFPGGKSYGIGDGENDLAMLEAVDVAVAVENAKDNVKEQADIIAAHCLDGGVGKFIFEHLITPV</sequence>
<dbReference type="Gene3D" id="3.30.1240.10">
    <property type="match status" value="1"/>
</dbReference>
<dbReference type="Pfam" id="PF08282">
    <property type="entry name" value="Hydrolase_3"/>
    <property type="match status" value="1"/>
</dbReference>
<dbReference type="GO" id="GO:0016787">
    <property type="term" value="F:hydrolase activity"/>
    <property type="evidence" value="ECO:0007669"/>
    <property type="project" value="UniProtKB-KW"/>
</dbReference>
<dbReference type="InterPro" id="IPR036412">
    <property type="entry name" value="HAD-like_sf"/>
</dbReference>
<protein>
    <submittedName>
        <fullName evidence="1">HAD-IIB family hydrolase</fullName>
    </submittedName>
</protein>
<dbReference type="InterPro" id="IPR023214">
    <property type="entry name" value="HAD_sf"/>
</dbReference>
<gene>
    <name evidence="1" type="ORF">I6N96_02685</name>
</gene>
<dbReference type="Proteomes" id="UP000673375">
    <property type="component" value="Unassembled WGS sequence"/>
</dbReference>
<evidence type="ECO:0000313" key="1">
    <source>
        <dbReference type="EMBL" id="MBP1045170.1"/>
    </source>
</evidence>
<dbReference type="InterPro" id="IPR006379">
    <property type="entry name" value="HAD-SF_hydro_IIB"/>
</dbReference>
<organism evidence="1 2">
    <name type="scientific">Enterococcus larvae</name>
    <dbReference type="NCBI Taxonomy" id="2794352"/>
    <lineage>
        <taxon>Bacteria</taxon>
        <taxon>Bacillati</taxon>
        <taxon>Bacillota</taxon>
        <taxon>Bacilli</taxon>
        <taxon>Lactobacillales</taxon>
        <taxon>Enterococcaceae</taxon>
        <taxon>Enterococcus</taxon>
    </lineage>
</organism>
<keyword evidence="1" id="KW-0687">Ribonucleoprotein</keyword>
<evidence type="ECO:0000313" key="2">
    <source>
        <dbReference type="Proteomes" id="UP000673375"/>
    </source>
</evidence>
<dbReference type="EMBL" id="JAEDXU010000001">
    <property type="protein sequence ID" value="MBP1045170.1"/>
    <property type="molecule type" value="Genomic_DNA"/>
</dbReference>
<keyword evidence="2" id="KW-1185">Reference proteome</keyword>
<proteinExistence type="predicted"/>
<name>A0ABS4CFF4_9ENTE</name>
<dbReference type="RefSeq" id="WP_209555952.1">
    <property type="nucleotide sequence ID" value="NZ_JAEDXU010000001.1"/>
</dbReference>
<reference evidence="1 2" key="1">
    <citation type="submission" date="2020-12" db="EMBL/GenBank/DDBJ databases">
        <title>Vagococcus allomyrinae sp. nov. and Enterococcus lavae sp. nov., isolated from the larvae of Allomyrina dichotoma.</title>
        <authorList>
            <person name="Lee S.D."/>
        </authorList>
    </citation>
    <scope>NUCLEOTIDE SEQUENCE [LARGE SCALE GENOMIC DNA]</scope>
    <source>
        <strain evidence="1 2">BWM-S5</strain>
    </source>
</reference>
<keyword evidence="1" id="KW-0378">Hydrolase</keyword>
<dbReference type="Gene3D" id="3.40.50.1000">
    <property type="entry name" value="HAD superfamily/HAD-like"/>
    <property type="match status" value="1"/>
</dbReference>
<comment type="caution">
    <text evidence="1">The sequence shown here is derived from an EMBL/GenBank/DDBJ whole genome shotgun (WGS) entry which is preliminary data.</text>
</comment>
<accession>A0ABS4CFF4</accession>
<dbReference type="PANTHER" id="PTHR10000:SF8">
    <property type="entry name" value="HAD SUPERFAMILY HYDROLASE-LIKE, TYPE 3"/>
    <property type="match status" value="1"/>
</dbReference>
<dbReference type="PANTHER" id="PTHR10000">
    <property type="entry name" value="PHOSPHOSERINE PHOSPHATASE"/>
    <property type="match status" value="1"/>
</dbReference>